<keyword evidence="2" id="KW-1185">Reference proteome</keyword>
<dbReference type="EMBL" id="LDAU01000241">
    <property type="protein sequence ID" value="KRW98543.1"/>
    <property type="molecule type" value="Genomic_DNA"/>
</dbReference>
<name>A0A0V0Q8R5_PSEPJ</name>
<dbReference type="InParanoid" id="A0A0V0Q8R5"/>
<organism evidence="1 2">
    <name type="scientific">Pseudocohnilembus persalinus</name>
    <name type="common">Ciliate</name>
    <dbReference type="NCBI Taxonomy" id="266149"/>
    <lineage>
        <taxon>Eukaryota</taxon>
        <taxon>Sar</taxon>
        <taxon>Alveolata</taxon>
        <taxon>Ciliophora</taxon>
        <taxon>Intramacronucleata</taxon>
        <taxon>Oligohymenophorea</taxon>
        <taxon>Scuticociliatia</taxon>
        <taxon>Philasterida</taxon>
        <taxon>Pseudocohnilembidae</taxon>
        <taxon>Pseudocohnilembus</taxon>
    </lineage>
</organism>
<dbReference type="AlphaFoldDB" id="A0A0V0Q8R5"/>
<sequence length="197" mass="22801">MLEFFDILTNNQFFPSLSSLKIHAYNKKLNNDNFQTIWDKLTNPQSLTKLKYLNLFLAGSKISPESQVLASLKIAQTSKFQNLEELLLRYQNARLNKQVNNRSCAVNIVQNLVNSEILKKLKHLSLDFQNNDLKAEGCEQVVEELSEPKNKLSLEEISLSFRNNEVEKNQYQQLNNQFRNSLITEQLRVANIHFGIA</sequence>
<accession>A0A0V0Q8R5</accession>
<dbReference type="Proteomes" id="UP000054937">
    <property type="component" value="Unassembled WGS sequence"/>
</dbReference>
<dbReference type="SUPFAM" id="SSF52047">
    <property type="entry name" value="RNI-like"/>
    <property type="match status" value="1"/>
</dbReference>
<gene>
    <name evidence="1" type="ORF">PPERSA_07357</name>
</gene>
<evidence type="ECO:0000313" key="2">
    <source>
        <dbReference type="Proteomes" id="UP000054937"/>
    </source>
</evidence>
<comment type="caution">
    <text evidence="1">The sequence shown here is derived from an EMBL/GenBank/DDBJ whole genome shotgun (WGS) entry which is preliminary data.</text>
</comment>
<dbReference type="Gene3D" id="3.80.10.10">
    <property type="entry name" value="Ribonuclease Inhibitor"/>
    <property type="match status" value="1"/>
</dbReference>
<protein>
    <submittedName>
        <fullName evidence="1">Uncharacterized protein</fullName>
    </submittedName>
</protein>
<reference evidence="1 2" key="1">
    <citation type="journal article" date="2015" name="Sci. Rep.">
        <title>Genome of the facultative scuticociliatosis pathogen Pseudocohnilembus persalinus provides insight into its virulence through horizontal gene transfer.</title>
        <authorList>
            <person name="Xiong J."/>
            <person name="Wang G."/>
            <person name="Cheng J."/>
            <person name="Tian M."/>
            <person name="Pan X."/>
            <person name="Warren A."/>
            <person name="Jiang C."/>
            <person name="Yuan D."/>
            <person name="Miao W."/>
        </authorList>
    </citation>
    <scope>NUCLEOTIDE SEQUENCE [LARGE SCALE GENOMIC DNA]</scope>
    <source>
        <strain evidence="1">36N120E</strain>
    </source>
</reference>
<proteinExistence type="predicted"/>
<evidence type="ECO:0000313" key="1">
    <source>
        <dbReference type="EMBL" id="KRW98543.1"/>
    </source>
</evidence>
<dbReference type="InterPro" id="IPR032675">
    <property type="entry name" value="LRR_dom_sf"/>
</dbReference>